<dbReference type="InterPro" id="IPR012334">
    <property type="entry name" value="Pectin_lyas_fold"/>
</dbReference>
<comment type="similarity">
    <text evidence="1 4">Belongs to the glycosyl hydrolase 28 family.</text>
</comment>
<evidence type="ECO:0000256" key="2">
    <source>
        <dbReference type="ARBA" id="ARBA00022801"/>
    </source>
</evidence>
<evidence type="ECO:0000256" key="4">
    <source>
        <dbReference type="RuleBase" id="RU361169"/>
    </source>
</evidence>
<organism evidence="5 6">
    <name type="scientific">Pannonibacter indicus</name>
    <dbReference type="NCBI Taxonomy" id="466044"/>
    <lineage>
        <taxon>Bacteria</taxon>
        <taxon>Pseudomonadati</taxon>
        <taxon>Pseudomonadota</taxon>
        <taxon>Alphaproteobacteria</taxon>
        <taxon>Hyphomicrobiales</taxon>
        <taxon>Stappiaceae</taxon>
        <taxon>Pannonibacter</taxon>
    </lineage>
</organism>
<gene>
    <name evidence="5" type="ORF">Ga0061067_10968</name>
</gene>
<dbReference type="EMBL" id="CYHE01000009">
    <property type="protein sequence ID" value="CUA98237.1"/>
    <property type="molecule type" value="Genomic_DNA"/>
</dbReference>
<dbReference type="PROSITE" id="PS00502">
    <property type="entry name" value="POLYGALACTURONASE"/>
    <property type="match status" value="1"/>
</dbReference>
<dbReference type="PANTHER" id="PTHR31339">
    <property type="entry name" value="PECTIN LYASE-RELATED"/>
    <property type="match status" value="1"/>
</dbReference>
<keyword evidence="6" id="KW-1185">Reference proteome</keyword>
<dbReference type="InterPro" id="IPR000743">
    <property type="entry name" value="Glyco_hydro_28"/>
</dbReference>
<dbReference type="PANTHER" id="PTHR31339:SF9">
    <property type="entry name" value="PLASMIN AND FIBRONECTIN-BINDING PROTEIN A"/>
    <property type="match status" value="1"/>
</dbReference>
<dbReference type="Gene3D" id="2.160.20.10">
    <property type="entry name" value="Single-stranded right-handed beta-helix, Pectin lyase-like"/>
    <property type="match status" value="1"/>
</dbReference>
<dbReference type="InterPro" id="IPR006626">
    <property type="entry name" value="PbH1"/>
</dbReference>
<dbReference type="InterPro" id="IPR011050">
    <property type="entry name" value="Pectin_lyase_fold/virulence"/>
</dbReference>
<dbReference type="GO" id="GO:0005975">
    <property type="term" value="P:carbohydrate metabolic process"/>
    <property type="evidence" value="ECO:0007669"/>
    <property type="project" value="InterPro"/>
</dbReference>
<dbReference type="InterPro" id="IPR051801">
    <property type="entry name" value="GH28_Enzymes"/>
</dbReference>
<evidence type="ECO:0000313" key="5">
    <source>
        <dbReference type="EMBL" id="CUA98237.1"/>
    </source>
</evidence>
<dbReference type="SMART" id="SM00710">
    <property type="entry name" value="PbH1"/>
    <property type="match status" value="5"/>
</dbReference>
<proteinExistence type="inferred from homology"/>
<dbReference type="Pfam" id="PF00295">
    <property type="entry name" value="Glyco_hydro_28"/>
    <property type="match status" value="1"/>
</dbReference>
<name>A0A0K6I4L7_9HYPH</name>
<keyword evidence="2 4" id="KW-0378">Hydrolase</keyword>
<reference evidence="6" key="1">
    <citation type="submission" date="2015-08" db="EMBL/GenBank/DDBJ databases">
        <authorList>
            <person name="Varghese N."/>
        </authorList>
    </citation>
    <scope>NUCLEOTIDE SEQUENCE [LARGE SCALE GENOMIC DNA]</scope>
    <source>
        <strain evidence="6">DSM 23407</strain>
    </source>
</reference>
<evidence type="ECO:0000313" key="6">
    <source>
        <dbReference type="Proteomes" id="UP000183900"/>
    </source>
</evidence>
<dbReference type="GO" id="GO:0004650">
    <property type="term" value="F:polygalacturonase activity"/>
    <property type="evidence" value="ECO:0007669"/>
    <property type="project" value="InterPro"/>
</dbReference>
<keyword evidence="3 4" id="KW-0326">Glycosidase</keyword>
<accession>A0A0K6I4L7</accession>
<dbReference type="Proteomes" id="UP000183900">
    <property type="component" value="Unassembled WGS sequence"/>
</dbReference>
<dbReference type="AlphaFoldDB" id="A0A0K6I4L7"/>
<dbReference type="SUPFAM" id="SSF51126">
    <property type="entry name" value="Pectin lyase-like"/>
    <property type="match status" value="1"/>
</dbReference>
<sequence>MSTEPATGSLCLSAISPRHITLRYHVPGARYHLPEPAAWVLTDQGSGETRQGVTGRAVFSIFGLTPGADYVLAIEGAEPLTIPMPKCFGLIDARDHGADPALEDNGTALARAIAATPSGGTLRIAGGIYRTSPLMLKSGMTLEIAKDSGLAAIHDRSNWPILPARDQDGLPLSSWEGVPEAAYASLITATSCTWLTICGEGFLDGGGAEGGWWSWPKETRNGARRPRTLFLSRCTHVTLAGITVRNSPSWTVHPLFCKDLIAADLRIWNPPDSPNTDGLNPESCEGVRIEGVHFSVGDDCIAIKAGKPVPETGARDHLAPARRVSVRNCLMERGHGGLVIGSEMGGGVHDVTVEHCSFSQTDRGLRIKTRRGRGGAVGNVRFSDCDMDGVDTAFAANAFYFCDADGHSDFVQSRAPHPVTGETPSIGAITIENIKVTNLRLALGVFLGLPEAPMGPVRISGVEASYDPAAKADVPVMADHVPAMRHEDLVFEGAHVEDLRHHPARASPAA</sequence>
<dbReference type="OrthoDB" id="9795222at2"/>
<evidence type="ECO:0000256" key="3">
    <source>
        <dbReference type="ARBA" id="ARBA00023295"/>
    </source>
</evidence>
<protein>
    <submittedName>
        <fullName evidence="5">Polygalacturonase</fullName>
    </submittedName>
</protein>
<evidence type="ECO:0000256" key="1">
    <source>
        <dbReference type="ARBA" id="ARBA00008834"/>
    </source>
</evidence>
<dbReference type="RefSeq" id="WP_055456297.1">
    <property type="nucleotide sequence ID" value="NZ_CYHE01000009.1"/>
</dbReference>